<dbReference type="FunFam" id="3.40.50.620:FF:000021">
    <property type="entry name" value="Riboflavin biosynthesis protein"/>
    <property type="match status" value="1"/>
</dbReference>
<dbReference type="Gene3D" id="2.40.30.30">
    <property type="entry name" value="Riboflavin kinase-like"/>
    <property type="match status" value="1"/>
</dbReference>
<evidence type="ECO:0000256" key="5">
    <source>
        <dbReference type="ARBA" id="ARBA00022643"/>
    </source>
</evidence>
<keyword evidence="6 15" id="KW-0808">Transferase</keyword>
<feature type="domain" description="Riboflavin kinase" evidence="16">
    <location>
        <begin position="157"/>
        <end position="280"/>
    </location>
</feature>
<evidence type="ECO:0000256" key="2">
    <source>
        <dbReference type="ARBA" id="ARBA00004726"/>
    </source>
</evidence>
<dbReference type="GO" id="GO:0009398">
    <property type="term" value="P:FMN biosynthetic process"/>
    <property type="evidence" value="ECO:0007669"/>
    <property type="project" value="UniProtKB-UniRule"/>
</dbReference>
<dbReference type="SUPFAM" id="SSF82114">
    <property type="entry name" value="Riboflavin kinase-like"/>
    <property type="match status" value="1"/>
</dbReference>
<evidence type="ECO:0000256" key="1">
    <source>
        <dbReference type="ARBA" id="ARBA00002121"/>
    </source>
</evidence>
<protein>
    <recommendedName>
        <fullName evidence="15">Riboflavin biosynthesis protein</fullName>
    </recommendedName>
    <domain>
        <recommendedName>
            <fullName evidence="15">Riboflavin kinase</fullName>
            <ecNumber evidence="15">2.7.1.26</ecNumber>
        </recommendedName>
        <alternativeName>
            <fullName evidence="15">Flavokinase</fullName>
        </alternativeName>
    </domain>
    <domain>
        <recommendedName>
            <fullName evidence="15">FMN adenylyltransferase</fullName>
            <ecNumber evidence="15">2.7.7.2</ecNumber>
        </recommendedName>
        <alternativeName>
            <fullName evidence="15">FAD pyrophosphorylase</fullName>
        </alternativeName>
        <alternativeName>
            <fullName evidence="15">FAD synthase</fullName>
        </alternativeName>
    </domain>
</protein>
<evidence type="ECO:0000256" key="3">
    <source>
        <dbReference type="ARBA" id="ARBA00005201"/>
    </source>
</evidence>
<dbReference type="InterPro" id="IPR023465">
    <property type="entry name" value="Riboflavin_kinase_dom_sf"/>
</dbReference>
<evidence type="ECO:0000256" key="11">
    <source>
        <dbReference type="ARBA" id="ARBA00022840"/>
    </source>
</evidence>
<dbReference type="PANTHER" id="PTHR22749:SF6">
    <property type="entry name" value="RIBOFLAVIN KINASE"/>
    <property type="match status" value="1"/>
</dbReference>
<evidence type="ECO:0000256" key="7">
    <source>
        <dbReference type="ARBA" id="ARBA00022695"/>
    </source>
</evidence>
<dbReference type="EC" id="2.7.7.2" evidence="15"/>
<evidence type="ECO:0000256" key="13">
    <source>
        <dbReference type="ARBA" id="ARBA00047880"/>
    </source>
</evidence>
<dbReference type="InterPro" id="IPR014729">
    <property type="entry name" value="Rossmann-like_a/b/a_fold"/>
</dbReference>
<evidence type="ECO:0000313" key="18">
    <source>
        <dbReference type="Proteomes" id="UP000585721"/>
    </source>
</evidence>
<comment type="pathway">
    <text evidence="3 15">Cofactor biosynthesis; FMN biosynthesis; FMN from riboflavin (ATP route): step 1/1.</text>
</comment>
<evidence type="ECO:0000256" key="14">
    <source>
        <dbReference type="ARBA" id="ARBA00049494"/>
    </source>
</evidence>
<dbReference type="SMART" id="SM00904">
    <property type="entry name" value="Flavokinase"/>
    <property type="match status" value="1"/>
</dbReference>
<dbReference type="NCBIfam" id="TIGR00083">
    <property type="entry name" value="ribF"/>
    <property type="match status" value="1"/>
</dbReference>
<dbReference type="UniPathway" id="UPA00277">
    <property type="reaction ID" value="UER00407"/>
</dbReference>
<dbReference type="NCBIfam" id="NF004162">
    <property type="entry name" value="PRK05627.1-5"/>
    <property type="match status" value="1"/>
</dbReference>
<dbReference type="Pfam" id="PF01687">
    <property type="entry name" value="Flavokinase"/>
    <property type="match status" value="1"/>
</dbReference>
<evidence type="ECO:0000256" key="15">
    <source>
        <dbReference type="PIRNR" id="PIRNR004491"/>
    </source>
</evidence>
<keyword evidence="10 15" id="KW-0274">FAD</keyword>
<dbReference type="InterPro" id="IPR023468">
    <property type="entry name" value="Riboflavin_kinase"/>
</dbReference>
<dbReference type="Gene3D" id="3.40.50.620">
    <property type="entry name" value="HUPs"/>
    <property type="match status" value="1"/>
</dbReference>
<sequence length="284" mass="32128">MHRGHQAVLSQLQERARQLSLPSCVMVFEPQPLEFFAKDRAPARLSRLRDKYEDIAVLGIDRLLCVKFDQVFAELSAEAFIEQILVQKLAVRFLVIGDDFRFGQHRCGDFALLAEAGKKHAFQVLSTDTLLHDQQRVSSTLLREALREGRLDDVTRMLGHPYTISGRVAHGAKLGRTIGFPTANIHLKRLVVPIQGVYAVQIVISAQTYSGVANIGFRPTVNGTRSQLEVHIFDFKDDLYGKQLQIRVCHKLRDEQKFSSFSALQTQITADALHAREWLAKHQC</sequence>
<keyword evidence="8 15" id="KW-0547">Nucleotide-binding</keyword>
<evidence type="ECO:0000256" key="12">
    <source>
        <dbReference type="ARBA" id="ARBA00023268"/>
    </source>
</evidence>
<comment type="similarity">
    <text evidence="15">Belongs to the ribF family.</text>
</comment>
<evidence type="ECO:0000256" key="4">
    <source>
        <dbReference type="ARBA" id="ARBA00022630"/>
    </source>
</evidence>
<dbReference type="EMBL" id="JACHGR010000009">
    <property type="protein sequence ID" value="MBB6056778.1"/>
    <property type="molecule type" value="Genomic_DNA"/>
</dbReference>
<dbReference type="Pfam" id="PF06574">
    <property type="entry name" value="FAD_syn"/>
    <property type="match status" value="1"/>
</dbReference>
<dbReference type="GO" id="GO:0008531">
    <property type="term" value="F:riboflavin kinase activity"/>
    <property type="evidence" value="ECO:0007669"/>
    <property type="project" value="UniProtKB-UniRule"/>
</dbReference>
<dbReference type="GO" id="GO:0005524">
    <property type="term" value="F:ATP binding"/>
    <property type="evidence" value="ECO:0007669"/>
    <property type="project" value="UniProtKB-UniRule"/>
</dbReference>
<keyword evidence="18" id="KW-1185">Reference proteome</keyword>
<dbReference type="InterPro" id="IPR015864">
    <property type="entry name" value="FAD_synthase"/>
</dbReference>
<name>A0A841GC86_9GAMM</name>
<comment type="pathway">
    <text evidence="2 15">Cofactor biosynthesis; FAD biosynthesis; FAD from FMN: step 1/1.</text>
</comment>
<dbReference type="PIRSF" id="PIRSF004491">
    <property type="entry name" value="FAD_Synth"/>
    <property type="match status" value="1"/>
</dbReference>
<keyword evidence="9 15" id="KW-0418">Kinase</keyword>
<dbReference type="InterPro" id="IPR015865">
    <property type="entry name" value="Riboflavin_kinase_bac/euk"/>
</dbReference>
<gene>
    <name evidence="17" type="ORF">HNR75_002717</name>
</gene>
<evidence type="ECO:0000256" key="9">
    <source>
        <dbReference type="ARBA" id="ARBA00022777"/>
    </source>
</evidence>
<dbReference type="PANTHER" id="PTHR22749">
    <property type="entry name" value="RIBOFLAVIN KINASE/FMN ADENYLYLTRANSFERASE"/>
    <property type="match status" value="1"/>
</dbReference>
<dbReference type="CDD" id="cd02064">
    <property type="entry name" value="FAD_synthetase_N"/>
    <property type="match status" value="1"/>
</dbReference>
<dbReference type="GO" id="GO:0003919">
    <property type="term" value="F:FMN adenylyltransferase activity"/>
    <property type="evidence" value="ECO:0007669"/>
    <property type="project" value="UniProtKB-UniRule"/>
</dbReference>
<keyword evidence="12" id="KW-0511">Multifunctional enzyme</keyword>
<dbReference type="GO" id="GO:0009231">
    <property type="term" value="P:riboflavin biosynthetic process"/>
    <property type="evidence" value="ECO:0007669"/>
    <property type="project" value="InterPro"/>
</dbReference>
<comment type="caution">
    <text evidence="17">The sequence shown here is derived from an EMBL/GenBank/DDBJ whole genome shotgun (WGS) entry which is preliminary data.</text>
</comment>
<proteinExistence type="inferred from homology"/>
<organism evidence="17 18">
    <name type="scientific">Tolumonas osonensis</name>
    <dbReference type="NCBI Taxonomy" id="675874"/>
    <lineage>
        <taxon>Bacteria</taxon>
        <taxon>Pseudomonadati</taxon>
        <taxon>Pseudomonadota</taxon>
        <taxon>Gammaproteobacteria</taxon>
        <taxon>Aeromonadales</taxon>
        <taxon>Aeromonadaceae</taxon>
        <taxon>Tolumonas</taxon>
    </lineage>
</organism>
<accession>A0A841GC86</accession>
<dbReference type="NCBIfam" id="NF004159">
    <property type="entry name" value="PRK05627.1-2"/>
    <property type="match status" value="1"/>
</dbReference>
<dbReference type="EC" id="2.7.1.26" evidence="15"/>
<comment type="catalytic activity">
    <reaction evidence="14 15">
        <text>FMN + ATP + H(+) = FAD + diphosphate</text>
        <dbReference type="Rhea" id="RHEA:17237"/>
        <dbReference type="ChEBI" id="CHEBI:15378"/>
        <dbReference type="ChEBI" id="CHEBI:30616"/>
        <dbReference type="ChEBI" id="CHEBI:33019"/>
        <dbReference type="ChEBI" id="CHEBI:57692"/>
        <dbReference type="ChEBI" id="CHEBI:58210"/>
        <dbReference type="EC" id="2.7.7.2"/>
    </reaction>
</comment>
<evidence type="ECO:0000313" key="17">
    <source>
        <dbReference type="EMBL" id="MBB6056778.1"/>
    </source>
</evidence>
<dbReference type="NCBIfam" id="NF004163">
    <property type="entry name" value="PRK05627.1-6"/>
    <property type="match status" value="1"/>
</dbReference>
<evidence type="ECO:0000256" key="6">
    <source>
        <dbReference type="ARBA" id="ARBA00022679"/>
    </source>
</evidence>
<keyword evidence="4 15" id="KW-0285">Flavoprotein</keyword>
<dbReference type="Proteomes" id="UP000585721">
    <property type="component" value="Unassembled WGS sequence"/>
</dbReference>
<dbReference type="UniPathway" id="UPA00276">
    <property type="reaction ID" value="UER00406"/>
</dbReference>
<comment type="catalytic activity">
    <reaction evidence="13 15">
        <text>riboflavin + ATP = FMN + ADP + H(+)</text>
        <dbReference type="Rhea" id="RHEA:14357"/>
        <dbReference type="ChEBI" id="CHEBI:15378"/>
        <dbReference type="ChEBI" id="CHEBI:30616"/>
        <dbReference type="ChEBI" id="CHEBI:57986"/>
        <dbReference type="ChEBI" id="CHEBI:58210"/>
        <dbReference type="ChEBI" id="CHEBI:456216"/>
        <dbReference type="EC" id="2.7.1.26"/>
    </reaction>
</comment>
<dbReference type="AlphaFoldDB" id="A0A841GC86"/>
<comment type="function">
    <text evidence="1">Catalyzes the phosphorylation of riboflavin to FMN followed by the adenylation of FMN to FAD.</text>
</comment>
<reference evidence="17 18" key="1">
    <citation type="submission" date="2020-08" db="EMBL/GenBank/DDBJ databases">
        <title>Genomic Encyclopedia of Type Strains, Phase IV (KMG-IV): sequencing the most valuable type-strain genomes for metagenomic binning, comparative biology and taxonomic classification.</title>
        <authorList>
            <person name="Goeker M."/>
        </authorList>
    </citation>
    <scope>NUCLEOTIDE SEQUENCE [LARGE SCALE GENOMIC DNA]</scope>
    <source>
        <strain evidence="17 18">DSM 22975</strain>
    </source>
</reference>
<dbReference type="SUPFAM" id="SSF52374">
    <property type="entry name" value="Nucleotidylyl transferase"/>
    <property type="match status" value="1"/>
</dbReference>
<keyword evidence="11 15" id="KW-0067">ATP-binding</keyword>
<evidence type="ECO:0000256" key="8">
    <source>
        <dbReference type="ARBA" id="ARBA00022741"/>
    </source>
</evidence>
<evidence type="ECO:0000259" key="16">
    <source>
        <dbReference type="SMART" id="SM00904"/>
    </source>
</evidence>
<keyword evidence="5 15" id="KW-0288">FMN</keyword>
<dbReference type="FunFam" id="2.40.30.30:FF:000003">
    <property type="entry name" value="Riboflavin biosynthesis protein"/>
    <property type="match status" value="1"/>
</dbReference>
<dbReference type="GO" id="GO:0006747">
    <property type="term" value="P:FAD biosynthetic process"/>
    <property type="evidence" value="ECO:0007669"/>
    <property type="project" value="UniProtKB-UniRule"/>
</dbReference>
<evidence type="ECO:0000256" key="10">
    <source>
        <dbReference type="ARBA" id="ARBA00022827"/>
    </source>
</evidence>
<keyword evidence="7 15" id="KW-0548">Nucleotidyltransferase</keyword>
<dbReference type="InterPro" id="IPR002606">
    <property type="entry name" value="Riboflavin_kinase_bac"/>
</dbReference>